<proteinExistence type="predicted"/>
<accession>A0A644XFI1</accession>
<name>A0A644XFI1_9ZZZZ</name>
<sequence>MTLGERYKSVAEFIVRHGVEFVTPEPCVCVVPDFADDQDIRVRLLQLTPQFAPERMGNFVRNIQPPAVQIQPRCPVERGVGQVLYYVRIGRIKPRHGRHRARKRIVVAGFGGNGEAVEVEPLGVRRARAVCQNILKQRVFVAAVVKNGVENHL</sequence>
<comment type="caution">
    <text evidence="1">The sequence shown here is derived from an EMBL/GenBank/DDBJ whole genome shotgun (WGS) entry which is preliminary data.</text>
</comment>
<protein>
    <submittedName>
        <fullName evidence="1">Uncharacterized protein</fullName>
    </submittedName>
</protein>
<dbReference type="AlphaFoldDB" id="A0A644XFI1"/>
<gene>
    <name evidence="1" type="ORF">SDC9_61329</name>
</gene>
<dbReference type="EMBL" id="VSSQ01002364">
    <property type="protein sequence ID" value="MPM14965.1"/>
    <property type="molecule type" value="Genomic_DNA"/>
</dbReference>
<evidence type="ECO:0000313" key="1">
    <source>
        <dbReference type="EMBL" id="MPM14965.1"/>
    </source>
</evidence>
<organism evidence="1">
    <name type="scientific">bioreactor metagenome</name>
    <dbReference type="NCBI Taxonomy" id="1076179"/>
    <lineage>
        <taxon>unclassified sequences</taxon>
        <taxon>metagenomes</taxon>
        <taxon>ecological metagenomes</taxon>
    </lineage>
</organism>
<reference evidence="1" key="1">
    <citation type="submission" date="2019-08" db="EMBL/GenBank/DDBJ databases">
        <authorList>
            <person name="Kucharzyk K."/>
            <person name="Murdoch R.W."/>
            <person name="Higgins S."/>
            <person name="Loffler F."/>
        </authorList>
    </citation>
    <scope>NUCLEOTIDE SEQUENCE</scope>
</reference>